<accession>A0A2G4YRI9</accession>
<comment type="caution">
    <text evidence="1">The sequence shown here is derived from an EMBL/GenBank/DDBJ whole genome shotgun (WGS) entry which is preliminary data.</text>
</comment>
<dbReference type="Proteomes" id="UP000229730">
    <property type="component" value="Unassembled WGS sequence"/>
</dbReference>
<dbReference type="InterPro" id="IPR021270">
    <property type="entry name" value="DUF2849"/>
</dbReference>
<protein>
    <recommendedName>
        <fullName evidence="3">DUF2849 domain-containing protein</fullName>
    </recommendedName>
</protein>
<dbReference type="OrthoDB" id="9815695at2"/>
<dbReference type="Pfam" id="PF11011">
    <property type="entry name" value="DUF2849"/>
    <property type="match status" value="1"/>
</dbReference>
<gene>
    <name evidence="1" type="ORF">CRD36_09140</name>
</gene>
<evidence type="ECO:0008006" key="3">
    <source>
        <dbReference type="Google" id="ProtNLM"/>
    </source>
</evidence>
<keyword evidence="2" id="KW-1185">Reference proteome</keyword>
<organism evidence="1 2">
    <name type="scientific">Paremcibacter congregatus</name>
    <dbReference type="NCBI Taxonomy" id="2043170"/>
    <lineage>
        <taxon>Bacteria</taxon>
        <taxon>Pseudomonadati</taxon>
        <taxon>Pseudomonadota</taxon>
        <taxon>Alphaproteobacteria</taxon>
        <taxon>Emcibacterales</taxon>
        <taxon>Emcibacteraceae</taxon>
        <taxon>Paremcibacter</taxon>
    </lineage>
</organism>
<dbReference type="InParanoid" id="A0A2G4YRI9"/>
<evidence type="ECO:0000313" key="1">
    <source>
        <dbReference type="EMBL" id="PHZ84880.1"/>
    </source>
</evidence>
<dbReference type="EMBL" id="PDEM01000020">
    <property type="protein sequence ID" value="PHZ84880.1"/>
    <property type="molecule type" value="Genomic_DNA"/>
</dbReference>
<evidence type="ECO:0000313" key="2">
    <source>
        <dbReference type="Proteomes" id="UP000229730"/>
    </source>
</evidence>
<reference evidence="1 2" key="1">
    <citation type="submission" date="2017-10" db="EMBL/GenBank/DDBJ databases">
        <title>Frigbacter circumglobatus gen. nov. sp. nov., isolated from sediment cultured in situ.</title>
        <authorList>
            <person name="Zhao Z."/>
        </authorList>
    </citation>
    <scope>NUCLEOTIDE SEQUENCE [LARGE SCALE GENOMIC DNA]</scope>
    <source>
        <strain evidence="1 2">ZYL</strain>
    </source>
</reference>
<proteinExistence type="predicted"/>
<sequence>MSTPLNMISANDLRTGLNVYFSQEGEATTWHTDAAKASVYAEDTVEAAFALAKKDMDQNVVVDCVIVPVDENHTPLTTREKIRAGGPSTAYGAQ</sequence>
<name>A0A2G4YRI9_9PROT</name>
<dbReference type="AlphaFoldDB" id="A0A2G4YRI9"/>
<dbReference type="RefSeq" id="WP_099472452.1">
    <property type="nucleotide sequence ID" value="NZ_CP041025.1"/>
</dbReference>